<evidence type="ECO:0000256" key="3">
    <source>
        <dbReference type="ARBA" id="ARBA00023163"/>
    </source>
</evidence>
<dbReference type="PANTHER" id="PTHR42756:SF1">
    <property type="entry name" value="TRANSCRIPTIONAL REPRESSOR OF EMRAB OPERON"/>
    <property type="match status" value="1"/>
</dbReference>
<dbReference type="SMART" id="SM00347">
    <property type="entry name" value="HTH_MARR"/>
    <property type="match status" value="1"/>
</dbReference>
<dbReference type="AlphaFoldDB" id="A0A2Z6FCF1"/>
<dbReference type="InterPro" id="IPR036388">
    <property type="entry name" value="WH-like_DNA-bd_sf"/>
</dbReference>
<keyword evidence="1" id="KW-0805">Transcription regulation</keyword>
<evidence type="ECO:0000259" key="4">
    <source>
        <dbReference type="PROSITE" id="PS50995"/>
    </source>
</evidence>
<dbReference type="PROSITE" id="PS50995">
    <property type="entry name" value="HTH_MARR_2"/>
    <property type="match status" value="1"/>
</dbReference>
<dbReference type="InterPro" id="IPR000835">
    <property type="entry name" value="HTH_MarR-typ"/>
</dbReference>
<dbReference type="Gene3D" id="1.10.10.10">
    <property type="entry name" value="Winged helix-like DNA-binding domain superfamily/Winged helix DNA-binding domain"/>
    <property type="match status" value="1"/>
</dbReference>
<organism evidence="5">
    <name type="scientific">Rhodococcus aetherivorans</name>
    <dbReference type="NCBI Taxonomy" id="191292"/>
    <lineage>
        <taxon>Bacteria</taxon>
        <taxon>Bacillati</taxon>
        <taxon>Actinomycetota</taxon>
        <taxon>Actinomycetes</taxon>
        <taxon>Mycobacteriales</taxon>
        <taxon>Nocardiaceae</taxon>
        <taxon>Rhodococcus</taxon>
    </lineage>
</organism>
<feature type="domain" description="HTH marR-type" evidence="4">
    <location>
        <begin position="16"/>
        <end position="148"/>
    </location>
</feature>
<dbReference type="Pfam" id="PF12802">
    <property type="entry name" value="MarR_2"/>
    <property type="match status" value="1"/>
</dbReference>
<dbReference type="GO" id="GO:0003677">
    <property type="term" value="F:DNA binding"/>
    <property type="evidence" value="ECO:0007669"/>
    <property type="project" value="UniProtKB-KW"/>
</dbReference>
<accession>A0A2Z6FCF1</accession>
<dbReference type="SMR" id="A0A2Z6FCF1"/>
<dbReference type="EMBL" id="LC385649">
    <property type="protein sequence ID" value="BBE25124.1"/>
    <property type="molecule type" value="Genomic_DNA"/>
</dbReference>
<dbReference type="GO" id="GO:0003700">
    <property type="term" value="F:DNA-binding transcription factor activity"/>
    <property type="evidence" value="ECO:0007669"/>
    <property type="project" value="InterPro"/>
</dbReference>
<proteinExistence type="predicted"/>
<reference evidence="5" key="1">
    <citation type="submission" date="2018-05" db="EMBL/GenBank/DDBJ databases">
        <title>Dual effect of nickel on the cobalt-dependent expression of nitrile hydratase in Rhodococcus.</title>
        <authorList>
            <person name="Lavrov K.V."/>
            <person name="Shemyakina A.O."/>
            <person name="Grechishnikova E.G."/>
            <person name="Novikov A.D."/>
            <person name="Kalinina T.I."/>
            <person name="Yanenko A.S."/>
        </authorList>
    </citation>
    <scope>NUCLEOTIDE SEQUENCE</scope>
    <source>
        <strain evidence="5">VKPM AC-2063</strain>
    </source>
</reference>
<evidence type="ECO:0000256" key="1">
    <source>
        <dbReference type="ARBA" id="ARBA00023015"/>
    </source>
</evidence>
<dbReference type="SUPFAM" id="SSF46785">
    <property type="entry name" value="Winged helix' DNA-binding domain"/>
    <property type="match status" value="1"/>
</dbReference>
<keyword evidence="2" id="KW-0238">DNA-binding</keyword>
<evidence type="ECO:0000313" key="5">
    <source>
        <dbReference type="EMBL" id="BBE25124.1"/>
    </source>
</evidence>
<sequence>MIESEAVAESGNVVRSPLVGGALEAVSRSLSRRIHNVVDQEKLTADQWYVLDIIVRNDGIAMTEIARSLGSPAPTTTKHVDRLVTTALAFRLPDHADRRKVLVHASKRGGSAHSRLLPLVQQVEDEFMDELAIPDRQVLRTVLETWFE</sequence>
<keyword evidence="3" id="KW-0804">Transcription</keyword>
<gene>
    <name evidence="5" type="primary">nhmD</name>
</gene>
<protein>
    <submittedName>
        <fullName evidence="5">Nitrile hydratase regulator</fullName>
    </submittedName>
</protein>
<evidence type="ECO:0000256" key="2">
    <source>
        <dbReference type="ARBA" id="ARBA00023125"/>
    </source>
</evidence>
<dbReference type="PANTHER" id="PTHR42756">
    <property type="entry name" value="TRANSCRIPTIONAL REGULATOR, MARR"/>
    <property type="match status" value="1"/>
</dbReference>
<name>A0A2Z6FCF1_9NOCA</name>
<dbReference type="InterPro" id="IPR036390">
    <property type="entry name" value="WH_DNA-bd_sf"/>
</dbReference>